<dbReference type="Proteomes" id="UP000037035">
    <property type="component" value="Unassembled WGS sequence"/>
</dbReference>
<protein>
    <submittedName>
        <fullName evidence="2">Uncharacterized protein</fullName>
    </submittedName>
</protein>
<feature type="compositionally biased region" description="Polar residues" evidence="1">
    <location>
        <begin position="452"/>
        <end position="465"/>
    </location>
</feature>
<feature type="compositionally biased region" description="Polar residues" evidence="1">
    <location>
        <begin position="160"/>
        <end position="175"/>
    </location>
</feature>
<dbReference type="EMBL" id="LAVV01010608">
    <property type="protein sequence ID" value="KNZ48812.1"/>
    <property type="molecule type" value="Genomic_DNA"/>
</dbReference>
<evidence type="ECO:0000256" key="1">
    <source>
        <dbReference type="SAM" id="MobiDB-lite"/>
    </source>
</evidence>
<feature type="compositionally biased region" description="Low complexity" evidence="1">
    <location>
        <begin position="530"/>
        <end position="545"/>
    </location>
</feature>
<dbReference type="STRING" id="27349.A0A0L6UKL0"/>
<feature type="compositionally biased region" description="Low complexity" evidence="1">
    <location>
        <begin position="1"/>
        <end position="38"/>
    </location>
</feature>
<gene>
    <name evidence="2" type="ORF">VP01_539g5</name>
</gene>
<sequence>MTNKKSSSLFSQQPSSLKTTSQQLHSDPLDGSSSLSSLHSDDDEQQEYQKQKQKQKTKSPSISPPHRDQQAHSSPPKLDLDADPSELGEDVCLEYTDFGQDLGFPVTWSESEYDEDHHQTEEPEDEFAEFLLMDTSEGDHSFGFEQLENLQASSKYTQIMASIKPSSDPGSSNATDDQDSLMGYMIIEELNPEDEDNGDDEDPDHNNNQSFSGDDDGATTDSLDEDDHSGLVRFGIEAEDADQPNSEEDDPNFFDLPTASSAIGSMLDLAVISGTPDSKNSAEREIKLPIMGTFSVDRQDGTNAGRTIIDSEKSLPLSPFTGTKVIRYNRFRKLRQQSCTGDSEQSSMTGTPKPDDSQHSIINPGTSTNGALPEPEFDISAFIRGISSIDEGCSDGEKSPYDASTAELDGLSRWQRVPITAFRRRMVMMNCPEGREDPGQMILDGAIQPSSSSLAETLGLSSQPSRSRKKRGPSTCLHSLDSSKLSFTRRDHRKVRKTTSSNSHGKQSKLQLSPDHLDQLLLDSHTGPDTTTTTTNTTTTTSTATCSSLADPPSLILHSSDAFHSTRLFDELLDLDPAGLANQSCNPSATLPAGP</sequence>
<feature type="region of interest" description="Disordered" evidence="1">
    <location>
        <begin position="336"/>
        <end position="374"/>
    </location>
</feature>
<feature type="compositionally biased region" description="Polar residues" evidence="1">
    <location>
        <begin position="476"/>
        <end position="486"/>
    </location>
</feature>
<organism evidence="2 3">
    <name type="scientific">Puccinia sorghi</name>
    <dbReference type="NCBI Taxonomy" id="27349"/>
    <lineage>
        <taxon>Eukaryota</taxon>
        <taxon>Fungi</taxon>
        <taxon>Dikarya</taxon>
        <taxon>Basidiomycota</taxon>
        <taxon>Pucciniomycotina</taxon>
        <taxon>Pucciniomycetes</taxon>
        <taxon>Pucciniales</taxon>
        <taxon>Pucciniaceae</taxon>
        <taxon>Puccinia</taxon>
    </lineage>
</organism>
<feature type="compositionally biased region" description="Acidic residues" evidence="1">
    <location>
        <begin position="190"/>
        <end position="203"/>
    </location>
</feature>
<dbReference type="OrthoDB" id="2506751at2759"/>
<comment type="caution">
    <text evidence="2">The sequence shown here is derived from an EMBL/GenBank/DDBJ whole genome shotgun (WGS) entry which is preliminary data.</text>
</comment>
<name>A0A0L6UKL0_9BASI</name>
<keyword evidence="3" id="KW-1185">Reference proteome</keyword>
<feature type="compositionally biased region" description="Acidic residues" evidence="1">
    <location>
        <begin position="81"/>
        <end position="92"/>
    </location>
</feature>
<feature type="compositionally biased region" description="Acidic residues" evidence="1">
    <location>
        <begin position="237"/>
        <end position="252"/>
    </location>
</feature>
<feature type="compositionally biased region" description="Polar residues" evidence="1">
    <location>
        <begin position="498"/>
        <end position="511"/>
    </location>
</feature>
<feature type="compositionally biased region" description="Acidic residues" evidence="1">
    <location>
        <begin position="213"/>
        <end position="227"/>
    </location>
</feature>
<evidence type="ECO:0000313" key="2">
    <source>
        <dbReference type="EMBL" id="KNZ48812.1"/>
    </source>
</evidence>
<dbReference type="AlphaFoldDB" id="A0A0L6UKL0"/>
<feature type="region of interest" description="Disordered" evidence="1">
    <location>
        <begin position="452"/>
        <end position="551"/>
    </location>
</feature>
<dbReference type="VEuPathDB" id="FungiDB:VP01_539g5"/>
<feature type="compositionally biased region" description="Polar residues" evidence="1">
    <location>
        <begin position="359"/>
        <end position="370"/>
    </location>
</feature>
<feature type="region of interest" description="Disordered" evidence="1">
    <location>
        <begin position="1"/>
        <end position="94"/>
    </location>
</feature>
<reference evidence="2 3" key="1">
    <citation type="submission" date="2015-08" db="EMBL/GenBank/DDBJ databases">
        <title>Next Generation Sequencing and Analysis of the Genome of Puccinia sorghi L Schw, the Causal Agent of Maize Common Rust.</title>
        <authorList>
            <person name="Rochi L."/>
            <person name="Burguener G."/>
            <person name="Darino M."/>
            <person name="Turjanski A."/>
            <person name="Kreff E."/>
            <person name="Dieguez M.J."/>
            <person name="Sacco F."/>
        </authorList>
    </citation>
    <scope>NUCLEOTIDE SEQUENCE [LARGE SCALE GENOMIC DNA]</scope>
    <source>
        <strain evidence="2 3">RO10H11247</strain>
    </source>
</reference>
<feature type="compositionally biased region" description="Polar residues" evidence="1">
    <location>
        <begin position="336"/>
        <end position="350"/>
    </location>
</feature>
<proteinExistence type="predicted"/>
<accession>A0A0L6UKL0</accession>
<evidence type="ECO:0000313" key="3">
    <source>
        <dbReference type="Proteomes" id="UP000037035"/>
    </source>
</evidence>
<feature type="region of interest" description="Disordered" evidence="1">
    <location>
        <begin position="160"/>
        <end position="258"/>
    </location>
</feature>